<dbReference type="EMBL" id="CP038015">
    <property type="protein sequence ID" value="QBP42461.1"/>
    <property type="molecule type" value="Genomic_DNA"/>
</dbReference>
<keyword evidence="3" id="KW-1185">Reference proteome</keyword>
<dbReference type="Proteomes" id="UP000294292">
    <property type="component" value="Chromosome"/>
</dbReference>
<protein>
    <recommendedName>
        <fullName evidence="1">DUF6933 domain-containing protein</fullName>
    </recommendedName>
</protein>
<dbReference type="InterPro" id="IPR053864">
    <property type="entry name" value="DUF6933"/>
</dbReference>
<gene>
    <name evidence="2" type="ORF">E2636_15470</name>
</gene>
<dbReference type="Pfam" id="PF22016">
    <property type="entry name" value="DUF6933"/>
    <property type="match status" value="1"/>
</dbReference>
<evidence type="ECO:0000313" key="3">
    <source>
        <dbReference type="Proteomes" id="UP000294292"/>
    </source>
</evidence>
<organism evidence="2 3">
    <name type="scientific">Paenisporosarcina antarctica</name>
    <dbReference type="NCBI Taxonomy" id="417367"/>
    <lineage>
        <taxon>Bacteria</taxon>
        <taxon>Bacillati</taxon>
        <taxon>Bacillota</taxon>
        <taxon>Bacilli</taxon>
        <taxon>Bacillales</taxon>
        <taxon>Caryophanaceae</taxon>
        <taxon>Paenisporosarcina</taxon>
    </lineage>
</organism>
<reference evidence="2 3" key="1">
    <citation type="submission" date="2019-03" db="EMBL/GenBank/DDBJ databases">
        <title>Complete genome sequence of Paenisporosarcina antarctica CGMCC 1.6503T.</title>
        <authorList>
            <person name="Rong J.-C."/>
            <person name="Chi N.-Y."/>
            <person name="Zhang Q.-F."/>
        </authorList>
    </citation>
    <scope>NUCLEOTIDE SEQUENCE [LARGE SCALE GENOMIC DNA]</scope>
    <source>
        <strain evidence="2 3">CGMCC 1.6503</strain>
    </source>
</reference>
<dbReference type="RefSeq" id="WP_134211009.1">
    <property type="nucleotide sequence ID" value="NZ_CP038015.1"/>
</dbReference>
<sequence length="167" mass="19656">MLTIQCTKKLGDYLKKDLQEKPHADQDLFYSWHSHLFLLNRKKYIVVMNSKTRYHFVLGPLFAKDLKGLDEMICVGIRENLATDDVTANQIEQYMQHAEVLSYLKTSERAIIGQMNEAILFINSWFEHKATLDLFKLNRKLNKFVMLKLPLTYSGRTMVKEMDNQYS</sequence>
<evidence type="ECO:0000259" key="1">
    <source>
        <dbReference type="Pfam" id="PF22016"/>
    </source>
</evidence>
<evidence type="ECO:0000313" key="2">
    <source>
        <dbReference type="EMBL" id="QBP42461.1"/>
    </source>
</evidence>
<name>A0A4P7A0R9_9BACL</name>
<dbReference type="AlphaFoldDB" id="A0A4P7A0R9"/>
<feature type="domain" description="DUF6933" evidence="1">
    <location>
        <begin position="3"/>
        <end position="153"/>
    </location>
</feature>
<dbReference type="KEGG" id="panc:E2636_15470"/>
<dbReference type="OrthoDB" id="9801392at2"/>
<accession>A0A4P7A0R9</accession>
<proteinExistence type="predicted"/>